<sequence>MLPNIVSYARFRYLWLALLLIAASMALYFSQATDGAQPRNGGTWQGYTLGTLGALLIVWLSLLGVRKRSYRSAMGRVQGWTSAHVYLGLALLVVATLHCALQFGLNVHTLAYVLMCLVVLSGIYGLYVYLALPGSLAANNAGRDIAASSRELEDIDRQISRLAARGDADLSAVVDSALELTRLGGTTWTVLRGRDRSRVRVGSTAVDNRDQSAVIAHLASRVPRASRRREAELLNELLDMFGRRQVLLRRLRRDARLRGLMQIWLFFHIPLTVALLFALVVHVLSVFIYW</sequence>
<keyword evidence="1" id="KW-0472">Membrane</keyword>
<name>A0A4R2KE26_9GAMM</name>
<dbReference type="OrthoDB" id="8533047at2"/>
<evidence type="ECO:0000313" key="2">
    <source>
        <dbReference type="EMBL" id="TCO71763.1"/>
    </source>
</evidence>
<keyword evidence="3" id="KW-1185">Reference proteome</keyword>
<feature type="transmembrane region" description="Helical" evidence="1">
    <location>
        <begin position="111"/>
        <end position="132"/>
    </location>
</feature>
<evidence type="ECO:0000313" key="3">
    <source>
        <dbReference type="Proteomes" id="UP000294980"/>
    </source>
</evidence>
<dbReference type="AlphaFoldDB" id="A0A4R2KE26"/>
<protein>
    <recommendedName>
        <fullName evidence="4">Ferric reductase like protein</fullName>
    </recommendedName>
</protein>
<dbReference type="RefSeq" id="WP_117319480.1">
    <property type="nucleotide sequence ID" value="NZ_QQSW01000028.1"/>
</dbReference>
<evidence type="ECO:0000256" key="1">
    <source>
        <dbReference type="SAM" id="Phobius"/>
    </source>
</evidence>
<feature type="transmembrane region" description="Helical" evidence="1">
    <location>
        <begin position="12"/>
        <end position="32"/>
    </location>
</feature>
<evidence type="ECO:0008006" key="4">
    <source>
        <dbReference type="Google" id="ProtNLM"/>
    </source>
</evidence>
<keyword evidence="1" id="KW-1133">Transmembrane helix</keyword>
<dbReference type="Proteomes" id="UP000294980">
    <property type="component" value="Unassembled WGS sequence"/>
</dbReference>
<comment type="caution">
    <text evidence="2">The sequence shown here is derived from an EMBL/GenBank/DDBJ whole genome shotgun (WGS) entry which is preliminary data.</text>
</comment>
<feature type="transmembrane region" description="Helical" evidence="1">
    <location>
        <begin position="85"/>
        <end position="105"/>
    </location>
</feature>
<gene>
    <name evidence="2" type="ORF">EV688_12114</name>
</gene>
<keyword evidence="1" id="KW-0812">Transmembrane</keyword>
<organism evidence="2 3">
    <name type="scientific">Chromatocurvus halotolerans</name>
    <dbReference type="NCBI Taxonomy" id="1132028"/>
    <lineage>
        <taxon>Bacteria</taxon>
        <taxon>Pseudomonadati</taxon>
        <taxon>Pseudomonadota</taxon>
        <taxon>Gammaproteobacteria</taxon>
        <taxon>Cellvibrionales</taxon>
        <taxon>Halieaceae</taxon>
        <taxon>Chromatocurvus</taxon>
    </lineage>
</organism>
<dbReference type="EMBL" id="SLWX01000021">
    <property type="protein sequence ID" value="TCO71763.1"/>
    <property type="molecule type" value="Genomic_DNA"/>
</dbReference>
<feature type="transmembrane region" description="Helical" evidence="1">
    <location>
        <begin position="44"/>
        <end position="65"/>
    </location>
</feature>
<accession>A0A4R2KE26</accession>
<feature type="transmembrane region" description="Helical" evidence="1">
    <location>
        <begin position="263"/>
        <end position="289"/>
    </location>
</feature>
<reference evidence="2 3" key="1">
    <citation type="submission" date="2019-03" db="EMBL/GenBank/DDBJ databases">
        <title>Genomic Encyclopedia of Type Strains, Phase IV (KMG-IV): sequencing the most valuable type-strain genomes for metagenomic binning, comparative biology and taxonomic classification.</title>
        <authorList>
            <person name="Goeker M."/>
        </authorList>
    </citation>
    <scope>NUCLEOTIDE SEQUENCE [LARGE SCALE GENOMIC DNA]</scope>
    <source>
        <strain evidence="2 3">DSM 23344</strain>
    </source>
</reference>
<proteinExistence type="predicted"/>